<dbReference type="AlphaFoldDB" id="A0A915IA69"/>
<name>A0A915IA69_ROMCU</name>
<accession>A0A915IA69</accession>
<reference evidence="2" key="1">
    <citation type="submission" date="2022-11" db="UniProtKB">
        <authorList>
            <consortium name="WormBaseParasite"/>
        </authorList>
    </citation>
    <scope>IDENTIFICATION</scope>
</reference>
<keyword evidence="1" id="KW-1185">Reference proteome</keyword>
<proteinExistence type="predicted"/>
<dbReference type="Proteomes" id="UP000887565">
    <property type="component" value="Unplaced"/>
</dbReference>
<sequence length="220" mass="24690">MDNAHTLKLSADDTEASFIEIPPLGVLPNSGTAPLTNASNPYRTDGTHEMPPAPIELTDNLRSLQHKITSIQTNIALIQSVNQDPIDNCLSSKTNAVAAVLIDRDKDFRAVDIHKLKNRSLLFPSLAYRNGFDVHYQRVAVSGEDLCEELTDASDRLINALRIRKKYMQRSLQFCSTTAAKFLSGDYPNKLANDLVMNRQFSPPRYNLIYCNRNLNRIIT</sequence>
<evidence type="ECO:0000313" key="2">
    <source>
        <dbReference type="WBParaSite" id="nRc.2.0.1.t10668-RA"/>
    </source>
</evidence>
<organism evidence="1 2">
    <name type="scientific">Romanomermis culicivorax</name>
    <name type="common">Nematode worm</name>
    <dbReference type="NCBI Taxonomy" id="13658"/>
    <lineage>
        <taxon>Eukaryota</taxon>
        <taxon>Metazoa</taxon>
        <taxon>Ecdysozoa</taxon>
        <taxon>Nematoda</taxon>
        <taxon>Enoplea</taxon>
        <taxon>Dorylaimia</taxon>
        <taxon>Mermithida</taxon>
        <taxon>Mermithoidea</taxon>
        <taxon>Mermithidae</taxon>
        <taxon>Romanomermis</taxon>
    </lineage>
</organism>
<evidence type="ECO:0000313" key="1">
    <source>
        <dbReference type="Proteomes" id="UP000887565"/>
    </source>
</evidence>
<protein>
    <submittedName>
        <fullName evidence="2">Uncharacterized protein</fullName>
    </submittedName>
</protein>
<dbReference type="WBParaSite" id="nRc.2.0.1.t10668-RA">
    <property type="protein sequence ID" value="nRc.2.0.1.t10668-RA"/>
    <property type="gene ID" value="nRc.2.0.1.g10668"/>
</dbReference>